<dbReference type="GO" id="GO:0051301">
    <property type="term" value="P:cell division"/>
    <property type="evidence" value="ECO:0007669"/>
    <property type="project" value="UniProtKB-KW"/>
</dbReference>
<feature type="coiled-coil region" evidence="7">
    <location>
        <begin position="33"/>
        <end position="157"/>
    </location>
</feature>
<dbReference type="Pfam" id="PF05103">
    <property type="entry name" value="DivIVA"/>
    <property type="match status" value="1"/>
</dbReference>
<dbReference type="AlphaFoldDB" id="A0A6M4ISW0"/>
<keyword evidence="4" id="KW-0132">Cell division</keyword>
<name>A0A6M4ISW0_9BACT</name>
<evidence type="ECO:0000256" key="4">
    <source>
        <dbReference type="ARBA" id="ARBA00022618"/>
    </source>
</evidence>
<gene>
    <name evidence="9" type="ORF">HKW67_07335</name>
</gene>
<dbReference type="PANTHER" id="PTHR35794">
    <property type="entry name" value="CELL DIVISION PROTEIN DIVIVA"/>
    <property type="match status" value="1"/>
</dbReference>
<evidence type="ECO:0000313" key="10">
    <source>
        <dbReference type="Proteomes" id="UP000500938"/>
    </source>
</evidence>
<evidence type="ECO:0000256" key="7">
    <source>
        <dbReference type="SAM" id="Coils"/>
    </source>
</evidence>
<reference evidence="9 10" key="1">
    <citation type="submission" date="2020-05" db="EMBL/GenBank/DDBJ databases">
        <title>Complete genome sequence of Gemmatimonas greenlandica TET16.</title>
        <authorList>
            <person name="Zeng Y."/>
        </authorList>
    </citation>
    <scope>NUCLEOTIDE SEQUENCE [LARGE SCALE GENOMIC DNA]</scope>
    <source>
        <strain evidence="9 10">TET16</strain>
    </source>
</reference>
<dbReference type="RefSeq" id="WP_171224760.1">
    <property type="nucleotide sequence ID" value="NZ_CP053085.1"/>
</dbReference>
<evidence type="ECO:0000256" key="2">
    <source>
        <dbReference type="ARBA" id="ARBA00009008"/>
    </source>
</evidence>
<feature type="region of interest" description="Disordered" evidence="8">
    <location>
        <begin position="184"/>
        <end position="203"/>
    </location>
</feature>
<dbReference type="NCBIfam" id="TIGR03544">
    <property type="entry name" value="DivI1A_domain"/>
    <property type="match status" value="1"/>
</dbReference>
<keyword evidence="3" id="KW-0963">Cytoplasm</keyword>
<evidence type="ECO:0000256" key="1">
    <source>
        <dbReference type="ARBA" id="ARBA00004496"/>
    </source>
</evidence>
<dbReference type="Proteomes" id="UP000500938">
    <property type="component" value="Chromosome"/>
</dbReference>
<keyword evidence="6" id="KW-0131">Cell cycle</keyword>
<keyword evidence="5 7" id="KW-0175">Coiled coil</keyword>
<organism evidence="9 10">
    <name type="scientific">Gemmatimonas groenlandica</name>
    <dbReference type="NCBI Taxonomy" id="2732249"/>
    <lineage>
        <taxon>Bacteria</taxon>
        <taxon>Pseudomonadati</taxon>
        <taxon>Gemmatimonadota</taxon>
        <taxon>Gemmatimonadia</taxon>
        <taxon>Gemmatimonadales</taxon>
        <taxon>Gemmatimonadaceae</taxon>
        <taxon>Gemmatimonas</taxon>
    </lineage>
</organism>
<evidence type="ECO:0000313" key="9">
    <source>
        <dbReference type="EMBL" id="QJR35331.1"/>
    </source>
</evidence>
<dbReference type="CDD" id="cd06503">
    <property type="entry name" value="ATP-synt_Fo_b"/>
    <property type="match status" value="1"/>
</dbReference>
<comment type="subcellular location">
    <subcellularLocation>
        <location evidence="1">Cytoplasm</location>
    </subcellularLocation>
</comment>
<dbReference type="KEGG" id="ggr:HKW67_07335"/>
<proteinExistence type="inferred from homology"/>
<comment type="similarity">
    <text evidence="2">Belongs to the DivIVA family.</text>
</comment>
<dbReference type="InterPro" id="IPR007793">
    <property type="entry name" value="DivIVA_fam"/>
</dbReference>
<evidence type="ECO:0000256" key="8">
    <source>
        <dbReference type="SAM" id="MobiDB-lite"/>
    </source>
</evidence>
<evidence type="ECO:0000256" key="3">
    <source>
        <dbReference type="ARBA" id="ARBA00022490"/>
    </source>
</evidence>
<dbReference type="Gene3D" id="6.10.250.660">
    <property type="match status" value="1"/>
</dbReference>
<keyword evidence="10" id="KW-1185">Reference proteome</keyword>
<sequence>MADDGYQGFHLTALDARRFDFGNALRGYDRARVDQFREQVAEELERLSRANQELDQKARNFHEQLKSFRDRDKALNEALVSAQQLRGEIKEQAEREAQLIVREAQAEADKLLQGVRDELRRAEDEVQALWRTRRSYLAQLRHHLERQLTELNAAESEPIPEFTTPRTMSAVRAEPAVVQEIRELPPRPAAPTPSWLDVVEDDS</sequence>
<dbReference type="EMBL" id="CP053085">
    <property type="protein sequence ID" value="QJR35331.1"/>
    <property type="molecule type" value="Genomic_DNA"/>
</dbReference>
<evidence type="ECO:0000256" key="5">
    <source>
        <dbReference type="ARBA" id="ARBA00023054"/>
    </source>
</evidence>
<dbReference type="PANTHER" id="PTHR35794:SF2">
    <property type="entry name" value="CELL DIVISION PROTEIN DIVIVA"/>
    <property type="match status" value="1"/>
</dbReference>
<accession>A0A6M4ISW0</accession>
<dbReference type="InterPro" id="IPR019933">
    <property type="entry name" value="DivIVA_domain"/>
</dbReference>
<evidence type="ECO:0000256" key="6">
    <source>
        <dbReference type="ARBA" id="ARBA00023306"/>
    </source>
</evidence>
<protein>
    <submittedName>
        <fullName evidence="9">DivIVA domain-containing protein</fullName>
    </submittedName>
</protein>
<dbReference type="GO" id="GO:0005737">
    <property type="term" value="C:cytoplasm"/>
    <property type="evidence" value="ECO:0007669"/>
    <property type="project" value="UniProtKB-SubCell"/>
</dbReference>